<dbReference type="WBParaSite" id="Hba_06948">
    <property type="protein sequence ID" value="Hba_06948"/>
    <property type="gene ID" value="Hba_06948"/>
</dbReference>
<name>A0A1I7WPD4_HETBA</name>
<keyword evidence="1" id="KW-1185">Reference proteome</keyword>
<evidence type="ECO:0000313" key="1">
    <source>
        <dbReference type="Proteomes" id="UP000095283"/>
    </source>
</evidence>
<protein>
    <submittedName>
        <fullName evidence="2">Uncharacterized protein</fullName>
    </submittedName>
</protein>
<reference evidence="2" key="1">
    <citation type="submission" date="2016-11" db="UniProtKB">
        <authorList>
            <consortium name="WormBaseParasite"/>
        </authorList>
    </citation>
    <scope>IDENTIFICATION</scope>
</reference>
<proteinExistence type="predicted"/>
<evidence type="ECO:0000313" key="2">
    <source>
        <dbReference type="WBParaSite" id="Hba_06948"/>
    </source>
</evidence>
<dbReference type="Proteomes" id="UP000095283">
    <property type="component" value="Unplaced"/>
</dbReference>
<dbReference type="AlphaFoldDB" id="A0A1I7WPD4"/>
<organism evidence="1 2">
    <name type="scientific">Heterorhabditis bacteriophora</name>
    <name type="common">Entomopathogenic nematode worm</name>
    <dbReference type="NCBI Taxonomy" id="37862"/>
    <lineage>
        <taxon>Eukaryota</taxon>
        <taxon>Metazoa</taxon>
        <taxon>Ecdysozoa</taxon>
        <taxon>Nematoda</taxon>
        <taxon>Chromadorea</taxon>
        <taxon>Rhabditida</taxon>
        <taxon>Rhabditina</taxon>
        <taxon>Rhabditomorpha</taxon>
        <taxon>Strongyloidea</taxon>
        <taxon>Heterorhabditidae</taxon>
        <taxon>Heterorhabditis</taxon>
    </lineage>
</organism>
<accession>A0A1I7WPD4</accession>
<sequence>MSLAYFAITESVMIPTERCKANARLLKRPATTLIVSQPVYADNFNRCQTMCPQWMPRQQHQLRKST</sequence>